<feature type="transmembrane region" description="Helical" evidence="1">
    <location>
        <begin position="70"/>
        <end position="93"/>
    </location>
</feature>
<sequence length="132" mass="13767">MINPSLLLRRAIQIDAVVSGAMALFLTFAAAMLAPLLHLPEALLLESGLFLIAYAALVGWLGTRATMPKLLVLVIIIGNALWTLGSIGLLFSGAVTPNLLGQIFVAAQAIAVGVFAELQYIGLRRSAAAQAA</sequence>
<reference evidence="3" key="1">
    <citation type="journal article" date="2020" name="Mol. Plant Microbe">
        <title>Rhizobial microsymbionts of the narrowly endemic Oxytropis species growing in Kamchatka are characterized by significant genetic diversity and possess a set of genes that are associated with T3SS and T6SS secretion systems and can affect the development of symbiosis.</title>
        <authorList>
            <person name="Safronova V."/>
            <person name="Guro P."/>
            <person name="Sazanova A."/>
            <person name="Kuznetsova I."/>
            <person name="Belimov A."/>
            <person name="Yakubov V."/>
            <person name="Chirak E."/>
            <person name="Afonin A."/>
            <person name="Gogolev Y."/>
            <person name="Andronov E."/>
            <person name="Tikhonovich I."/>
        </authorList>
    </citation>
    <scope>NUCLEOTIDE SEQUENCE [LARGE SCALE GENOMIC DNA]</scope>
    <source>
        <strain evidence="3">581</strain>
    </source>
</reference>
<evidence type="ECO:0000313" key="3">
    <source>
        <dbReference type="Proteomes" id="UP000515291"/>
    </source>
</evidence>
<dbReference type="EMBL" id="CP050292">
    <property type="protein sequence ID" value="QND72250.1"/>
    <property type="molecule type" value="Genomic_DNA"/>
</dbReference>
<evidence type="ECO:0008006" key="4">
    <source>
        <dbReference type="Google" id="ProtNLM"/>
    </source>
</evidence>
<protein>
    <recommendedName>
        <fullName evidence="4">Integral membrane protein</fullName>
    </recommendedName>
</protein>
<name>A0A7G6TZR8_9BRAD</name>
<accession>A0A7G6TZR8</accession>
<feature type="transmembrane region" description="Helical" evidence="1">
    <location>
        <begin position="99"/>
        <end position="118"/>
    </location>
</feature>
<dbReference type="KEGG" id="trb:HB776_14205"/>
<evidence type="ECO:0000313" key="2">
    <source>
        <dbReference type="EMBL" id="QND72250.1"/>
    </source>
</evidence>
<dbReference type="RefSeq" id="WP_184518704.1">
    <property type="nucleotide sequence ID" value="NZ_CP050292.1"/>
</dbReference>
<organism evidence="2 3">
    <name type="scientific">Tardiphaga robiniae</name>
    <dbReference type="NCBI Taxonomy" id="943830"/>
    <lineage>
        <taxon>Bacteria</taxon>
        <taxon>Pseudomonadati</taxon>
        <taxon>Pseudomonadota</taxon>
        <taxon>Alphaproteobacteria</taxon>
        <taxon>Hyphomicrobiales</taxon>
        <taxon>Nitrobacteraceae</taxon>
        <taxon>Tardiphaga</taxon>
    </lineage>
</organism>
<keyword evidence="1" id="KW-1133">Transmembrane helix</keyword>
<feature type="transmembrane region" description="Helical" evidence="1">
    <location>
        <begin position="43"/>
        <end position="63"/>
    </location>
</feature>
<evidence type="ECO:0000256" key="1">
    <source>
        <dbReference type="SAM" id="Phobius"/>
    </source>
</evidence>
<feature type="transmembrane region" description="Helical" evidence="1">
    <location>
        <begin position="12"/>
        <end position="37"/>
    </location>
</feature>
<proteinExistence type="predicted"/>
<keyword evidence="1" id="KW-0812">Transmembrane</keyword>
<gene>
    <name evidence="2" type="ORF">HB776_14205</name>
</gene>
<keyword evidence="1" id="KW-0472">Membrane</keyword>
<dbReference type="AlphaFoldDB" id="A0A7G6TZR8"/>
<dbReference type="Proteomes" id="UP000515291">
    <property type="component" value="Chromosome"/>
</dbReference>